<dbReference type="SUPFAM" id="SSF50891">
    <property type="entry name" value="Cyclophilin-like"/>
    <property type="match status" value="1"/>
</dbReference>
<keyword evidence="3" id="KW-0472">Membrane</keyword>
<dbReference type="InterPro" id="IPR044666">
    <property type="entry name" value="Cyclophilin_A-like"/>
</dbReference>
<feature type="domain" description="PPIase cyclophilin-type" evidence="4">
    <location>
        <begin position="126"/>
        <end position="284"/>
    </location>
</feature>
<feature type="compositionally biased region" description="Basic and acidic residues" evidence="2">
    <location>
        <begin position="1"/>
        <end position="21"/>
    </location>
</feature>
<keyword evidence="3" id="KW-1133">Transmembrane helix</keyword>
<keyword evidence="3" id="KW-0812">Transmembrane</keyword>
<accession>A0A8I1LCQ4</accession>
<evidence type="ECO:0000256" key="3">
    <source>
        <dbReference type="SAM" id="Phobius"/>
    </source>
</evidence>
<gene>
    <name evidence="5" type="ORF">JDP02_05185</name>
</gene>
<dbReference type="RefSeq" id="WP_005324968.1">
    <property type="nucleotide sequence ID" value="NZ_JAEHFL010000006.1"/>
</dbReference>
<comment type="function">
    <text evidence="1">PPIases accelerate the folding of proteins. It catalyzes the cis-trans isomerization of proline imidic peptide bonds in oligopeptides.</text>
</comment>
<dbReference type="PROSITE" id="PS50072">
    <property type="entry name" value="CSA_PPIASE_2"/>
    <property type="match status" value="1"/>
</dbReference>
<keyword evidence="5" id="KW-0413">Isomerase</keyword>
<evidence type="ECO:0000313" key="5">
    <source>
        <dbReference type="EMBL" id="MBK3427914.1"/>
    </source>
</evidence>
<organism evidence="5 6">
    <name type="scientific">Corynebacterium tuberculostearicum</name>
    <dbReference type="NCBI Taxonomy" id="38304"/>
    <lineage>
        <taxon>Bacteria</taxon>
        <taxon>Bacillati</taxon>
        <taxon>Actinomycetota</taxon>
        <taxon>Actinomycetes</taxon>
        <taxon>Mycobacteriales</taxon>
        <taxon>Corynebacteriaceae</taxon>
        <taxon>Corynebacterium</taxon>
    </lineage>
</organism>
<dbReference type="PANTHER" id="PTHR45625:SF3">
    <property type="entry name" value="PEPTIDYL-PROLYL CIS-TRANS ISOMERASE B-RELATED"/>
    <property type="match status" value="1"/>
</dbReference>
<sequence length="286" mass="30668">MPNNQKRGEEALSKLERELKSRERKQKARPLGVVAASLVVILALVGGIYFLSTREGDDENVQAEESSTAETSQETPQAQPIADKRAKALPDTVTCKYEDNGQESNGAKKPKGKDISTKGTVTVSFETNQGTIEMEMDRAKAPCTTNAISELAKSGYYDDTVCHRMTSGGLNVLQCGDPTGSGSGGPGFSFGDEYPTDEVDEKDAQNPVVYPRGSVAMANSGPDTNGSQFFLNYDDSELAPNYTYFATITDKGMKTMDKIAKNGVEGGQPDGKPAKEVKIKKATVKA</sequence>
<feature type="compositionally biased region" description="Low complexity" evidence="2">
    <location>
        <begin position="63"/>
        <end position="75"/>
    </location>
</feature>
<reference evidence="5 6" key="1">
    <citation type="submission" date="2020-12" db="EMBL/GenBank/DDBJ databases">
        <title>Draft genome sequence of the commensal strain Corynebacterium tuberculostearicum MFP09/CIP 102622 isolated from human skin.</title>
        <authorList>
            <person name="Boukerb A.M."/>
            <person name="Janvier X."/>
            <person name="Feuilloley M.G.J."/>
            <person name="Groboillot A."/>
        </authorList>
    </citation>
    <scope>NUCLEOTIDE SEQUENCE [LARGE SCALE GENOMIC DNA]</scope>
    <source>
        <strain evidence="5 6">CIP 102622</strain>
    </source>
</reference>
<dbReference type="Proteomes" id="UP000603369">
    <property type="component" value="Unassembled WGS sequence"/>
</dbReference>
<feature type="transmembrane region" description="Helical" evidence="3">
    <location>
        <begin position="30"/>
        <end position="51"/>
    </location>
</feature>
<protein>
    <submittedName>
        <fullName evidence="5">Peptidylprolyl isomerase</fullName>
    </submittedName>
</protein>
<dbReference type="GO" id="GO:0003755">
    <property type="term" value="F:peptidyl-prolyl cis-trans isomerase activity"/>
    <property type="evidence" value="ECO:0007669"/>
    <property type="project" value="InterPro"/>
</dbReference>
<evidence type="ECO:0000313" key="6">
    <source>
        <dbReference type="Proteomes" id="UP000603369"/>
    </source>
</evidence>
<dbReference type="InterPro" id="IPR002130">
    <property type="entry name" value="Cyclophilin-type_PPIase_dom"/>
</dbReference>
<feature type="region of interest" description="Disordered" evidence="2">
    <location>
        <begin position="59"/>
        <end position="116"/>
    </location>
</feature>
<dbReference type="EMBL" id="JAEHFL010000006">
    <property type="protein sequence ID" value="MBK3427914.1"/>
    <property type="molecule type" value="Genomic_DNA"/>
</dbReference>
<evidence type="ECO:0000259" key="4">
    <source>
        <dbReference type="PROSITE" id="PS50072"/>
    </source>
</evidence>
<name>A0A8I1LCQ4_9CORY</name>
<dbReference type="CDD" id="cd00317">
    <property type="entry name" value="cyclophilin"/>
    <property type="match status" value="1"/>
</dbReference>
<proteinExistence type="predicted"/>
<evidence type="ECO:0000256" key="1">
    <source>
        <dbReference type="ARBA" id="ARBA00002388"/>
    </source>
</evidence>
<dbReference type="Gene3D" id="2.40.100.10">
    <property type="entry name" value="Cyclophilin-like"/>
    <property type="match status" value="1"/>
</dbReference>
<dbReference type="PANTHER" id="PTHR45625">
    <property type="entry name" value="PEPTIDYL-PROLYL CIS-TRANS ISOMERASE-RELATED"/>
    <property type="match status" value="1"/>
</dbReference>
<evidence type="ECO:0000256" key="2">
    <source>
        <dbReference type="SAM" id="MobiDB-lite"/>
    </source>
</evidence>
<feature type="region of interest" description="Disordered" evidence="2">
    <location>
        <begin position="1"/>
        <end position="28"/>
    </location>
</feature>
<dbReference type="Pfam" id="PF00160">
    <property type="entry name" value="Pro_isomerase"/>
    <property type="match status" value="1"/>
</dbReference>
<keyword evidence="6" id="KW-1185">Reference proteome</keyword>
<dbReference type="InterPro" id="IPR029000">
    <property type="entry name" value="Cyclophilin-like_dom_sf"/>
</dbReference>
<comment type="caution">
    <text evidence="5">The sequence shown here is derived from an EMBL/GenBank/DDBJ whole genome shotgun (WGS) entry which is preliminary data.</text>
</comment>
<feature type="region of interest" description="Disordered" evidence="2">
    <location>
        <begin position="264"/>
        <end position="286"/>
    </location>
</feature>
<dbReference type="AlphaFoldDB" id="A0A8I1LCQ4"/>